<dbReference type="STRING" id="3708.A0A078J1T1"/>
<evidence type="ECO:0000313" key="2">
    <source>
        <dbReference type="EMBL" id="CDY57282.1"/>
    </source>
</evidence>
<dbReference type="Gramene" id="CDY57282">
    <property type="protein sequence ID" value="CDY57282"/>
    <property type="gene ID" value="GSBRNA2T00020755001"/>
</dbReference>
<dbReference type="InterPro" id="IPR044176">
    <property type="entry name" value="TRL4_chloroplastic"/>
</dbReference>
<dbReference type="EMBL" id="HG994370">
    <property type="protein sequence ID" value="CAF2055505.1"/>
    <property type="molecule type" value="Genomic_DNA"/>
</dbReference>
<dbReference type="Proteomes" id="UP000028999">
    <property type="component" value="Unassembled WGS sequence"/>
</dbReference>
<dbReference type="AlphaFoldDB" id="A0A078J1T1"/>
<sequence length="68" mass="7908">MSVINSLGFSKLCKQSGDQEAPVIFLKHNVIDEYDEQSEVAERLRIKSVSLFHFYKKWSSQQHLPNLL</sequence>
<dbReference type="EMBL" id="LK033561">
    <property type="protein sequence ID" value="CDY57282.1"/>
    <property type="molecule type" value="Genomic_DNA"/>
</dbReference>
<dbReference type="PaxDb" id="3708-A0A078J1T1"/>
<keyword evidence="3" id="KW-1185">Reference proteome</keyword>
<reference evidence="2 3" key="1">
    <citation type="journal article" date="2014" name="Science">
        <title>Plant genetics. Early allopolyploid evolution in the post-Neolithic Brassica napus oilseed genome.</title>
        <authorList>
            <person name="Chalhoub B."/>
            <person name="Denoeud F."/>
            <person name="Liu S."/>
            <person name="Parkin I.A."/>
            <person name="Tang H."/>
            <person name="Wang X."/>
            <person name="Chiquet J."/>
            <person name="Belcram H."/>
            <person name="Tong C."/>
            <person name="Samans B."/>
            <person name="Correa M."/>
            <person name="Da Silva C."/>
            <person name="Just J."/>
            <person name="Falentin C."/>
            <person name="Koh C.S."/>
            <person name="Le Clainche I."/>
            <person name="Bernard M."/>
            <person name="Bento P."/>
            <person name="Noel B."/>
            <person name="Labadie K."/>
            <person name="Alberti A."/>
            <person name="Charles M."/>
            <person name="Arnaud D."/>
            <person name="Guo H."/>
            <person name="Daviaud C."/>
            <person name="Alamery S."/>
            <person name="Jabbari K."/>
            <person name="Zhao M."/>
            <person name="Edger P.P."/>
            <person name="Chelaifa H."/>
            <person name="Tack D."/>
            <person name="Lassalle G."/>
            <person name="Mestiri I."/>
            <person name="Schnel N."/>
            <person name="Le Paslier M.C."/>
            <person name="Fan G."/>
            <person name="Renault V."/>
            <person name="Bayer P.E."/>
            <person name="Golicz A.A."/>
            <person name="Manoli S."/>
            <person name="Lee T.H."/>
            <person name="Thi V.H."/>
            <person name="Chalabi S."/>
            <person name="Hu Q."/>
            <person name="Fan C."/>
            <person name="Tollenaere R."/>
            <person name="Lu Y."/>
            <person name="Battail C."/>
            <person name="Shen J."/>
            <person name="Sidebottom C.H."/>
            <person name="Wang X."/>
            <person name="Canaguier A."/>
            <person name="Chauveau A."/>
            <person name="Berard A."/>
            <person name="Deniot G."/>
            <person name="Guan M."/>
            <person name="Liu Z."/>
            <person name="Sun F."/>
            <person name="Lim Y.P."/>
            <person name="Lyons E."/>
            <person name="Town C.D."/>
            <person name="Bancroft I."/>
            <person name="Wang X."/>
            <person name="Meng J."/>
            <person name="Ma J."/>
            <person name="Pires J.C."/>
            <person name="King G.J."/>
            <person name="Brunel D."/>
            <person name="Delourme R."/>
            <person name="Renard M."/>
            <person name="Aury J.M."/>
            <person name="Adams K.L."/>
            <person name="Batley J."/>
            <person name="Snowdon R.J."/>
            <person name="Tost J."/>
            <person name="Edwards D."/>
            <person name="Zhou Y."/>
            <person name="Hua W."/>
            <person name="Sharpe A.G."/>
            <person name="Paterson A.H."/>
            <person name="Guan C."/>
            <person name="Wincker P."/>
        </authorList>
    </citation>
    <scope>NUCLEOTIDE SEQUENCE [LARGE SCALE GENOMIC DNA]</scope>
    <source>
        <strain evidence="3">cv. Darmor-bzh</strain>
    </source>
</reference>
<reference evidence="2" key="2">
    <citation type="submission" date="2014-06" db="EMBL/GenBank/DDBJ databases">
        <authorList>
            <person name="Genoscope - CEA"/>
        </authorList>
    </citation>
    <scope>NUCLEOTIDE SEQUENCE</scope>
</reference>
<evidence type="ECO:0000313" key="3">
    <source>
        <dbReference type="Proteomes" id="UP000028999"/>
    </source>
</evidence>
<protein>
    <submittedName>
        <fullName evidence="1">(rape) hypothetical protein</fullName>
    </submittedName>
    <submittedName>
        <fullName evidence="2">BnaC06g41190D protein</fullName>
    </submittedName>
</protein>
<proteinExistence type="predicted"/>
<accession>A0A078J1T1</accession>
<dbReference type="Proteomes" id="UP001295469">
    <property type="component" value="Chromosome C06"/>
</dbReference>
<gene>
    <name evidence="2" type="primary">BnaC06g41190D</name>
    <name evidence="1" type="ORF">DARMORV10_C06P07550.1</name>
    <name evidence="2" type="ORF">GSBRNA2T00020755001</name>
</gene>
<evidence type="ECO:0000313" key="1">
    <source>
        <dbReference type="EMBL" id="CAF2055505.1"/>
    </source>
</evidence>
<dbReference type="PANTHER" id="PTHR47912">
    <property type="entry name" value="THIOREDOXIN-LIKE 4, CHLOROPLASTIC"/>
    <property type="match status" value="1"/>
</dbReference>
<dbReference type="PANTHER" id="PTHR47912:SF1">
    <property type="entry name" value="THIOREDOXIN-LIKE 4, CHLOROPLASTIC"/>
    <property type="match status" value="1"/>
</dbReference>
<reference evidence="1" key="3">
    <citation type="submission" date="2021-01" db="EMBL/GenBank/DDBJ databases">
        <authorList>
            <consortium name="Genoscope - CEA"/>
            <person name="William W."/>
        </authorList>
    </citation>
    <scope>NUCLEOTIDE SEQUENCE</scope>
</reference>
<name>A0A078J1T1_BRANA</name>
<organism evidence="2 3">
    <name type="scientific">Brassica napus</name>
    <name type="common">Rape</name>
    <dbReference type="NCBI Taxonomy" id="3708"/>
    <lineage>
        <taxon>Eukaryota</taxon>
        <taxon>Viridiplantae</taxon>
        <taxon>Streptophyta</taxon>
        <taxon>Embryophyta</taxon>
        <taxon>Tracheophyta</taxon>
        <taxon>Spermatophyta</taxon>
        <taxon>Magnoliopsida</taxon>
        <taxon>eudicotyledons</taxon>
        <taxon>Gunneridae</taxon>
        <taxon>Pentapetalae</taxon>
        <taxon>rosids</taxon>
        <taxon>malvids</taxon>
        <taxon>Brassicales</taxon>
        <taxon>Brassicaceae</taxon>
        <taxon>Brassiceae</taxon>
        <taxon>Brassica</taxon>
    </lineage>
</organism>